<feature type="repeat" description="TPR" evidence="1">
    <location>
        <begin position="252"/>
        <end position="285"/>
    </location>
</feature>
<evidence type="ECO:0000313" key="3">
    <source>
        <dbReference type="Proteomes" id="UP001236559"/>
    </source>
</evidence>
<dbReference type="SMART" id="SM00028">
    <property type="entry name" value="TPR"/>
    <property type="match status" value="5"/>
</dbReference>
<feature type="repeat" description="TPR" evidence="1">
    <location>
        <begin position="171"/>
        <end position="204"/>
    </location>
</feature>
<dbReference type="EMBL" id="JAUSTN010000002">
    <property type="protein sequence ID" value="MDQ0274307.1"/>
    <property type="molecule type" value="Genomic_DNA"/>
</dbReference>
<comment type="caution">
    <text evidence="2">The sequence shown here is derived from an EMBL/GenBank/DDBJ whole genome shotgun (WGS) entry which is preliminary data.</text>
</comment>
<evidence type="ECO:0000313" key="2">
    <source>
        <dbReference type="EMBL" id="MDQ0274307.1"/>
    </source>
</evidence>
<dbReference type="Gene3D" id="1.25.40.10">
    <property type="entry name" value="Tetratricopeptide repeat domain"/>
    <property type="match status" value="2"/>
</dbReference>
<evidence type="ECO:0000256" key="1">
    <source>
        <dbReference type="PROSITE-ProRule" id="PRU00339"/>
    </source>
</evidence>
<dbReference type="Proteomes" id="UP001236559">
    <property type="component" value="Unassembled WGS sequence"/>
</dbReference>
<dbReference type="InterPro" id="IPR011990">
    <property type="entry name" value="TPR-like_helical_dom_sf"/>
</dbReference>
<sequence length="363" mass="43140">MIFEKIKNERRKNLAFIEIKKDLKIGPLDLKKEIPLPLFIKDIEKGVKEKSFQNNIDLKLISKAIFYLLGINEDFLYAENYKEYLKKMFKDLKKPIIYLGLNTEDIYDKFFYLSSGEKLGIKDEKIDYLTGISLEDIYNKKFNDLNQEEKSSILKLIISKYEKIDEKKIKPYAEYKLARIYNMSKNYIKSLLYYEKALENAPEELKEIIREEISQVEDYSFIDSAITYINYGKNEKALEFLEKVKETYPNKDLLYFLKGQVYRALGQNQKALEFYKEALKINKEKEDYHNALAITYINLNQIEEAVETYKKSLFYIKDSYTIFYNLGMLLYNLKDKNALEYLKKAYSLQGSQELYSLIESLEN</sequence>
<organism evidence="2 3">
    <name type="scientific">Peptoniphilus koenoeneniae</name>
    <dbReference type="NCBI Taxonomy" id="507751"/>
    <lineage>
        <taxon>Bacteria</taxon>
        <taxon>Bacillati</taxon>
        <taxon>Bacillota</taxon>
        <taxon>Tissierellia</taxon>
        <taxon>Tissierellales</taxon>
        <taxon>Peptoniphilaceae</taxon>
        <taxon>Peptoniphilus</taxon>
    </lineage>
</organism>
<protein>
    <submittedName>
        <fullName evidence="2">Tetratricopeptide (TPR) repeat protein</fullName>
    </submittedName>
</protein>
<dbReference type="PANTHER" id="PTHR12558">
    <property type="entry name" value="CELL DIVISION CYCLE 16,23,27"/>
    <property type="match status" value="1"/>
</dbReference>
<accession>A0ABU0ASR1</accession>
<keyword evidence="1" id="KW-0802">TPR repeat</keyword>
<dbReference type="PANTHER" id="PTHR12558:SF13">
    <property type="entry name" value="CELL DIVISION CYCLE PROTEIN 27 HOMOLOG"/>
    <property type="match status" value="1"/>
</dbReference>
<name>A0ABU0ASR1_9FIRM</name>
<proteinExistence type="predicted"/>
<dbReference type="PROSITE" id="PS50005">
    <property type="entry name" value="TPR"/>
    <property type="match status" value="2"/>
</dbReference>
<dbReference type="Pfam" id="PF13414">
    <property type="entry name" value="TPR_11"/>
    <property type="match status" value="1"/>
</dbReference>
<dbReference type="RefSeq" id="WP_307494866.1">
    <property type="nucleotide sequence ID" value="NZ_JAUSTN010000002.1"/>
</dbReference>
<gene>
    <name evidence="2" type="ORF">J2S72_000315</name>
</gene>
<dbReference type="InterPro" id="IPR019734">
    <property type="entry name" value="TPR_rpt"/>
</dbReference>
<reference evidence="2 3" key="1">
    <citation type="submission" date="2023-07" db="EMBL/GenBank/DDBJ databases">
        <title>Genomic Encyclopedia of Type Strains, Phase IV (KMG-IV): sequencing the most valuable type-strain genomes for metagenomic binning, comparative biology and taxonomic classification.</title>
        <authorList>
            <person name="Goeker M."/>
        </authorList>
    </citation>
    <scope>NUCLEOTIDE SEQUENCE [LARGE SCALE GENOMIC DNA]</scope>
    <source>
        <strain evidence="2 3">DSM 22616</strain>
    </source>
</reference>
<dbReference type="SUPFAM" id="SSF48452">
    <property type="entry name" value="TPR-like"/>
    <property type="match status" value="1"/>
</dbReference>
<keyword evidence="3" id="KW-1185">Reference proteome</keyword>